<dbReference type="EMBL" id="MSFL01000010">
    <property type="protein sequence ID" value="PWY83614.1"/>
    <property type="molecule type" value="Genomic_DNA"/>
</dbReference>
<dbReference type="PANTHER" id="PTHR24133">
    <property type="entry name" value="ANKYRIN DOMAIN-CONTAINING"/>
    <property type="match status" value="1"/>
</dbReference>
<dbReference type="PROSITE" id="PS50088">
    <property type="entry name" value="ANK_REPEAT"/>
    <property type="match status" value="2"/>
</dbReference>
<evidence type="ECO:0000313" key="2">
    <source>
        <dbReference type="EMBL" id="PWY83614.1"/>
    </source>
</evidence>
<feature type="repeat" description="ANK" evidence="1">
    <location>
        <begin position="133"/>
        <end position="165"/>
    </location>
</feature>
<dbReference type="InterPro" id="IPR002110">
    <property type="entry name" value="Ankyrin_rpt"/>
</dbReference>
<dbReference type="Gene3D" id="1.25.40.20">
    <property type="entry name" value="Ankyrin repeat-containing domain"/>
    <property type="match status" value="3"/>
</dbReference>
<dbReference type="GeneID" id="37065342"/>
<dbReference type="VEuPathDB" id="FungiDB:BO70DRAFT_361709"/>
<dbReference type="STRING" id="1448321.A0A317WAT9"/>
<gene>
    <name evidence="2" type="ORF">BO70DRAFT_361709</name>
</gene>
<dbReference type="PRINTS" id="PR01415">
    <property type="entry name" value="ANKYRIN"/>
</dbReference>
<sequence length="487" mass="54087">MQFLLRRGADPNATVRNGTTPLCWAARRGHIECVRCLLDAGTVEYDIRHRGPSHLAIIRPLAWSTEGEHYKVLDLLLERTDYFPLIAEPGEKAAFLCIAAACGKTTMVRDLLERHGYDANGRYIAGDSFMSDELPTALCWAADRGHAEVVELLLSHGAEMSPAPGRYDFGKDWRPFSRAIGKGFEPIVALLLAAGVDPNSKSGKNNSAPSALEMAIPFESIFRRLLEAGADPTAASLASRVVSSGRTAEIQMLLDSGLDLAQHMGSSSFLNSAIEGGHAVLDFLLQQGRWDELFSPKSLGASECEKALKSAAWRGRPDVVQWLLDRGFLACARTGTWAHLIVDAARSFAEDAEVNATIDLIIQYAADINEEIDLSTVHLRWSSFKTTRAHMLFDRGTTTLHQRHQFHLALCEAVLFCDCDILERLLQGVEARGDPWASVAFHIHMAEESARERSRKGTLYDGRRYDGGRFFKILRQYSWRLRYPVNS</sequence>
<dbReference type="OrthoDB" id="366390at2759"/>
<dbReference type="Proteomes" id="UP000247233">
    <property type="component" value="Unassembled WGS sequence"/>
</dbReference>
<evidence type="ECO:0000256" key="1">
    <source>
        <dbReference type="PROSITE-ProRule" id="PRU00023"/>
    </source>
</evidence>
<comment type="caution">
    <text evidence="2">The sequence shown here is derived from an EMBL/GenBank/DDBJ whole genome shotgun (WGS) entry which is preliminary data.</text>
</comment>
<accession>A0A317WAT9</accession>
<keyword evidence="1" id="KW-0040">ANK repeat</keyword>
<protein>
    <submittedName>
        <fullName evidence="2">Ankyrin</fullName>
    </submittedName>
</protein>
<feature type="repeat" description="ANK" evidence="1">
    <location>
        <begin position="17"/>
        <end position="41"/>
    </location>
</feature>
<dbReference type="PANTHER" id="PTHR24133:SF40">
    <property type="entry name" value="ANKYRIN REPEAT DOMAIN 44"/>
    <property type="match status" value="1"/>
</dbReference>
<organism evidence="2 3">
    <name type="scientific">Aspergillus heteromorphus CBS 117.55</name>
    <dbReference type="NCBI Taxonomy" id="1448321"/>
    <lineage>
        <taxon>Eukaryota</taxon>
        <taxon>Fungi</taxon>
        <taxon>Dikarya</taxon>
        <taxon>Ascomycota</taxon>
        <taxon>Pezizomycotina</taxon>
        <taxon>Eurotiomycetes</taxon>
        <taxon>Eurotiomycetidae</taxon>
        <taxon>Eurotiales</taxon>
        <taxon>Aspergillaceae</taxon>
        <taxon>Aspergillus</taxon>
        <taxon>Aspergillus subgen. Circumdati</taxon>
    </lineage>
</organism>
<dbReference type="PROSITE" id="PS50297">
    <property type="entry name" value="ANK_REP_REGION"/>
    <property type="match status" value="2"/>
</dbReference>
<dbReference type="InterPro" id="IPR036770">
    <property type="entry name" value="Ankyrin_rpt-contain_sf"/>
</dbReference>
<proteinExistence type="predicted"/>
<dbReference type="InterPro" id="IPR052391">
    <property type="entry name" value="E3_Ligase-Neurotoxin"/>
</dbReference>
<dbReference type="Pfam" id="PF12796">
    <property type="entry name" value="Ank_2"/>
    <property type="match status" value="2"/>
</dbReference>
<evidence type="ECO:0000313" key="3">
    <source>
        <dbReference type="Proteomes" id="UP000247233"/>
    </source>
</evidence>
<dbReference type="SUPFAM" id="SSF48403">
    <property type="entry name" value="Ankyrin repeat"/>
    <property type="match status" value="1"/>
</dbReference>
<name>A0A317WAT9_9EURO</name>
<reference evidence="2 3" key="1">
    <citation type="submission" date="2016-12" db="EMBL/GenBank/DDBJ databases">
        <title>The genomes of Aspergillus section Nigri reveals drivers in fungal speciation.</title>
        <authorList>
            <consortium name="DOE Joint Genome Institute"/>
            <person name="Vesth T.C."/>
            <person name="Nybo J."/>
            <person name="Theobald S."/>
            <person name="Brandl J."/>
            <person name="Frisvad J.C."/>
            <person name="Nielsen K.F."/>
            <person name="Lyhne E.K."/>
            <person name="Kogle M.E."/>
            <person name="Kuo A."/>
            <person name="Riley R."/>
            <person name="Clum A."/>
            <person name="Nolan M."/>
            <person name="Lipzen A."/>
            <person name="Salamov A."/>
            <person name="Henrissat B."/>
            <person name="Wiebenga A."/>
            <person name="De Vries R.P."/>
            <person name="Grigoriev I.V."/>
            <person name="Mortensen U.H."/>
            <person name="Andersen M.R."/>
            <person name="Baker S.E."/>
        </authorList>
    </citation>
    <scope>NUCLEOTIDE SEQUENCE [LARGE SCALE GENOMIC DNA]</scope>
    <source>
        <strain evidence="2 3">CBS 117.55</strain>
    </source>
</reference>
<keyword evidence="3" id="KW-1185">Reference proteome</keyword>
<dbReference type="SMART" id="SM00248">
    <property type="entry name" value="ANK"/>
    <property type="match status" value="5"/>
</dbReference>
<dbReference type="RefSeq" id="XP_025400057.1">
    <property type="nucleotide sequence ID" value="XM_025543105.1"/>
</dbReference>
<dbReference type="AlphaFoldDB" id="A0A317WAT9"/>